<evidence type="ECO:0000256" key="3">
    <source>
        <dbReference type="ARBA" id="ARBA00023274"/>
    </source>
</evidence>
<dbReference type="Proteomes" id="UP000729913">
    <property type="component" value="Unassembled WGS sequence"/>
</dbReference>
<reference evidence="4" key="1">
    <citation type="submission" date="2020-03" db="EMBL/GenBank/DDBJ databases">
        <authorList>
            <person name="Chebbi M.A."/>
            <person name="Drezen J.M."/>
        </authorList>
    </citation>
    <scope>NUCLEOTIDE SEQUENCE</scope>
    <source>
        <tissue evidence="4">Whole body</tissue>
    </source>
</reference>
<dbReference type="EMBL" id="JAAOIC020000067">
    <property type="protein sequence ID" value="KAG8034623.1"/>
    <property type="molecule type" value="Genomic_DNA"/>
</dbReference>
<dbReference type="PANTHER" id="PTHR19836">
    <property type="entry name" value="30S RIBOSOMAL PROTEIN S14"/>
    <property type="match status" value="1"/>
</dbReference>
<proteinExistence type="inferred from homology"/>
<dbReference type="PANTHER" id="PTHR19836:SF19">
    <property type="entry name" value="SMALL RIBOSOMAL SUBUNIT PROTEIN US14M"/>
    <property type="match status" value="1"/>
</dbReference>
<evidence type="ECO:0000313" key="4">
    <source>
        <dbReference type="EMBL" id="KAG8034623.1"/>
    </source>
</evidence>
<reference evidence="4" key="2">
    <citation type="submission" date="2021-04" db="EMBL/GenBank/DDBJ databases">
        <title>Genome-wide patterns of bracovirus chromosomal integration into multiple host tissues during parasitism.</title>
        <authorList>
            <person name="Chebbi M.A.C."/>
        </authorList>
    </citation>
    <scope>NUCLEOTIDE SEQUENCE</scope>
    <source>
        <tissue evidence="4">Whole body</tissue>
    </source>
</reference>
<evidence type="ECO:0008006" key="6">
    <source>
        <dbReference type="Google" id="ProtNLM"/>
    </source>
</evidence>
<dbReference type="OrthoDB" id="413436at2759"/>
<dbReference type="GO" id="GO:0005763">
    <property type="term" value="C:mitochondrial small ribosomal subunit"/>
    <property type="evidence" value="ECO:0007669"/>
    <property type="project" value="TreeGrafter"/>
</dbReference>
<keyword evidence="5" id="KW-1185">Reference proteome</keyword>
<evidence type="ECO:0000256" key="1">
    <source>
        <dbReference type="ARBA" id="ARBA00009083"/>
    </source>
</evidence>
<keyword evidence="3" id="KW-0687">Ribonucleoprotein</keyword>
<evidence type="ECO:0000313" key="5">
    <source>
        <dbReference type="Proteomes" id="UP000729913"/>
    </source>
</evidence>
<sequence>MANLRSLWSAVSKINFLGVRSTVEIADRQMIEDIPRVSSRSQLTGRCAVTSRSRGNLSRWRLSRFIFRHMADYNKIAGLQRAMW</sequence>
<dbReference type="GO" id="GO:0003735">
    <property type="term" value="F:structural constituent of ribosome"/>
    <property type="evidence" value="ECO:0007669"/>
    <property type="project" value="InterPro"/>
</dbReference>
<comment type="caution">
    <text evidence="4">The sequence shown here is derived from an EMBL/GenBank/DDBJ whole genome shotgun (WGS) entry which is preliminary data.</text>
</comment>
<evidence type="ECO:0000256" key="2">
    <source>
        <dbReference type="ARBA" id="ARBA00022980"/>
    </source>
</evidence>
<keyword evidence="2" id="KW-0689">Ribosomal protein</keyword>
<dbReference type="AlphaFoldDB" id="A0A8J5V6Q2"/>
<dbReference type="InterPro" id="IPR001209">
    <property type="entry name" value="Ribosomal_uS14"/>
</dbReference>
<gene>
    <name evidence="4" type="ORF">G9C98_007699</name>
</gene>
<dbReference type="GO" id="GO:0006412">
    <property type="term" value="P:translation"/>
    <property type="evidence" value="ECO:0007669"/>
    <property type="project" value="InterPro"/>
</dbReference>
<comment type="similarity">
    <text evidence="1">Belongs to the universal ribosomal protein uS14 family.</text>
</comment>
<organism evidence="4 5">
    <name type="scientific">Cotesia typhae</name>
    <dbReference type="NCBI Taxonomy" id="2053667"/>
    <lineage>
        <taxon>Eukaryota</taxon>
        <taxon>Metazoa</taxon>
        <taxon>Ecdysozoa</taxon>
        <taxon>Arthropoda</taxon>
        <taxon>Hexapoda</taxon>
        <taxon>Insecta</taxon>
        <taxon>Pterygota</taxon>
        <taxon>Neoptera</taxon>
        <taxon>Endopterygota</taxon>
        <taxon>Hymenoptera</taxon>
        <taxon>Apocrita</taxon>
        <taxon>Ichneumonoidea</taxon>
        <taxon>Braconidae</taxon>
        <taxon>Microgastrinae</taxon>
        <taxon>Cotesia</taxon>
    </lineage>
</organism>
<accession>A0A8J5V6Q2</accession>
<dbReference type="Pfam" id="PF00253">
    <property type="entry name" value="Ribosomal_S14"/>
    <property type="match status" value="1"/>
</dbReference>
<name>A0A8J5V6Q2_9HYME</name>
<protein>
    <recommendedName>
        <fullName evidence="6">28S ribosomal protein S14, mitochondrial</fullName>
    </recommendedName>
</protein>